<keyword evidence="2" id="KW-1185">Reference proteome</keyword>
<comment type="caution">
    <text evidence="1">The sequence shown here is derived from an EMBL/GenBank/DDBJ whole genome shotgun (WGS) entry which is preliminary data.</text>
</comment>
<protein>
    <submittedName>
        <fullName evidence="1">Uncharacterized protein</fullName>
    </submittedName>
</protein>
<accession>A0ACB8AHQ1</accession>
<evidence type="ECO:0000313" key="2">
    <source>
        <dbReference type="Proteomes" id="UP000790377"/>
    </source>
</evidence>
<organism evidence="1 2">
    <name type="scientific">Hygrophoropsis aurantiaca</name>
    <dbReference type="NCBI Taxonomy" id="72124"/>
    <lineage>
        <taxon>Eukaryota</taxon>
        <taxon>Fungi</taxon>
        <taxon>Dikarya</taxon>
        <taxon>Basidiomycota</taxon>
        <taxon>Agaricomycotina</taxon>
        <taxon>Agaricomycetes</taxon>
        <taxon>Agaricomycetidae</taxon>
        <taxon>Boletales</taxon>
        <taxon>Coniophorineae</taxon>
        <taxon>Hygrophoropsidaceae</taxon>
        <taxon>Hygrophoropsis</taxon>
    </lineage>
</organism>
<reference evidence="1" key="1">
    <citation type="journal article" date="2021" name="New Phytol.">
        <title>Evolutionary innovations through gain and loss of genes in the ectomycorrhizal Boletales.</title>
        <authorList>
            <person name="Wu G."/>
            <person name="Miyauchi S."/>
            <person name="Morin E."/>
            <person name="Kuo A."/>
            <person name="Drula E."/>
            <person name="Varga T."/>
            <person name="Kohler A."/>
            <person name="Feng B."/>
            <person name="Cao Y."/>
            <person name="Lipzen A."/>
            <person name="Daum C."/>
            <person name="Hundley H."/>
            <person name="Pangilinan J."/>
            <person name="Johnson J."/>
            <person name="Barry K."/>
            <person name="LaButti K."/>
            <person name="Ng V."/>
            <person name="Ahrendt S."/>
            <person name="Min B."/>
            <person name="Choi I.G."/>
            <person name="Park H."/>
            <person name="Plett J.M."/>
            <person name="Magnuson J."/>
            <person name="Spatafora J.W."/>
            <person name="Nagy L.G."/>
            <person name="Henrissat B."/>
            <person name="Grigoriev I.V."/>
            <person name="Yang Z.L."/>
            <person name="Xu J."/>
            <person name="Martin F.M."/>
        </authorList>
    </citation>
    <scope>NUCLEOTIDE SEQUENCE</scope>
    <source>
        <strain evidence="1">ATCC 28755</strain>
    </source>
</reference>
<evidence type="ECO:0000313" key="1">
    <source>
        <dbReference type="EMBL" id="KAH7912268.1"/>
    </source>
</evidence>
<sequence length="589" mass="61481">MIVSPDAKSPTIIIHDDPDPLPPPSYGAATSASKSTFMSDTDSTVSDLTQTTTTGAMPGLAAEVDRALPPTPVESESESPARSTSPSSSLPPSPPPSDMSPSPIPQLASLPPSPSPSPNPTPPAPLLSPPAPTQGRKGLGWLKLGSSKSSGPSPEETRQSVLQAIHDLVIPNQSQSAISDMDSGAATTLAALHEACAVHVSSKPKSKSKSKSKSPPTLTALLQESSIAAHTPLYWAVVQRRNALLDALLRFAVPLTSHAVSDLMQACLVTSDQSLFSALRQHRSPFAAAHAPTRTATDALFVGTEKADEIHVRNIGSDGAFVAIIDIAMWLPRMRIAGRLAVDFIASGRLWTLSFITPSPIKSSKPAKPTKKSDSWAVALTLLEHSPPTWVDAQVVIELPGESGVVGNNRNKSGNPSPSGSPNPSEFRPGFGRLHSSAEVTGAALSQPSLSNINLAANTNVVNDAPPPSPTENALVVPLSSGKHQLAWRAINSKGKGKADSEGSWGEGNEGGSGGFEVTTLPLPAALKPATWSENGVQYVNKATADLGVERTGRLMFDNCQYLLPDGTLRIQLGVRLAKTETEGGCVIC</sequence>
<gene>
    <name evidence="1" type="ORF">BJ138DRAFT_1125352</name>
</gene>
<dbReference type="Proteomes" id="UP000790377">
    <property type="component" value="Unassembled WGS sequence"/>
</dbReference>
<name>A0ACB8AHQ1_9AGAM</name>
<dbReference type="EMBL" id="MU267655">
    <property type="protein sequence ID" value="KAH7912268.1"/>
    <property type="molecule type" value="Genomic_DNA"/>
</dbReference>
<proteinExistence type="predicted"/>